<proteinExistence type="inferred from homology"/>
<sequence>MKTVSAASSASSEPAASSGKYKIFGPALLRTFRCLWILEELGADYEHLAVLPHSEELKKATGLRRVPVLITPDGFTLCESSAINTYLCDTFCNEHPTLVPRAGSHERARYDQTISVLTSDLDAQGICVQLKYEHMGEIYGYIPEAVKQARKHFNKTNRSLIKQLQQEGPYLMGKHFTPADPIYVHLLQASQVMGWDDKWKDVECMRNYMALCTQRPAYKKVHAVRVKEMEGASRYGTRQNVRSAKTKQRSKL</sequence>
<dbReference type="SUPFAM" id="SSF47616">
    <property type="entry name" value="GST C-terminal domain-like"/>
    <property type="match status" value="1"/>
</dbReference>
<evidence type="ECO:0000256" key="1">
    <source>
        <dbReference type="ARBA" id="ARBA00007409"/>
    </source>
</evidence>
<dbReference type="SFLD" id="SFLDS00019">
    <property type="entry name" value="Glutathione_Transferase_(cytos"/>
    <property type="match status" value="1"/>
</dbReference>
<feature type="domain" description="GST N-terminal" evidence="2">
    <location>
        <begin position="18"/>
        <end position="95"/>
    </location>
</feature>
<reference evidence="3" key="1">
    <citation type="submission" date="2021-01" db="EMBL/GenBank/DDBJ databases">
        <authorList>
            <person name="Corre E."/>
            <person name="Pelletier E."/>
            <person name="Niang G."/>
            <person name="Scheremetjew M."/>
            <person name="Finn R."/>
            <person name="Kale V."/>
            <person name="Holt S."/>
            <person name="Cochrane G."/>
            <person name="Meng A."/>
            <person name="Brown T."/>
            <person name="Cohen L."/>
        </authorList>
    </citation>
    <scope>NUCLEOTIDE SEQUENCE</scope>
    <source>
        <strain evidence="3">CCMP3328</strain>
    </source>
</reference>
<dbReference type="InterPro" id="IPR004045">
    <property type="entry name" value="Glutathione_S-Trfase_N"/>
</dbReference>
<evidence type="ECO:0000259" key="2">
    <source>
        <dbReference type="PROSITE" id="PS50404"/>
    </source>
</evidence>
<evidence type="ECO:0000313" key="3">
    <source>
        <dbReference type="EMBL" id="CAD8335199.1"/>
    </source>
</evidence>
<dbReference type="SUPFAM" id="SSF52833">
    <property type="entry name" value="Thioredoxin-like"/>
    <property type="match status" value="1"/>
</dbReference>
<organism evidence="3">
    <name type="scientific">Craspedostauros australis</name>
    <dbReference type="NCBI Taxonomy" id="1486917"/>
    <lineage>
        <taxon>Eukaryota</taxon>
        <taxon>Sar</taxon>
        <taxon>Stramenopiles</taxon>
        <taxon>Ochrophyta</taxon>
        <taxon>Bacillariophyta</taxon>
        <taxon>Bacillariophyceae</taxon>
        <taxon>Bacillariophycidae</taxon>
        <taxon>Naviculales</taxon>
        <taxon>Naviculaceae</taxon>
        <taxon>Craspedostauros</taxon>
    </lineage>
</organism>
<dbReference type="PANTHER" id="PTHR44051">
    <property type="entry name" value="GLUTATHIONE S-TRANSFERASE-RELATED"/>
    <property type="match status" value="1"/>
</dbReference>
<dbReference type="InterPro" id="IPR036249">
    <property type="entry name" value="Thioredoxin-like_sf"/>
</dbReference>
<dbReference type="PROSITE" id="PS50404">
    <property type="entry name" value="GST_NTER"/>
    <property type="match status" value="1"/>
</dbReference>
<dbReference type="InterPro" id="IPR036282">
    <property type="entry name" value="Glutathione-S-Trfase_C_sf"/>
</dbReference>
<gene>
    <name evidence="3" type="ORF">CAUS1442_LOCUS7304</name>
</gene>
<dbReference type="InterPro" id="IPR040079">
    <property type="entry name" value="Glutathione_S-Trfase"/>
</dbReference>
<name>A0A7R9ZN67_9STRA</name>
<comment type="similarity">
    <text evidence="1">Belongs to the GST superfamily.</text>
</comment>
<dbReference type="Gene3D" id="3.40.30.10">
    <property type="entry name" value="Glutaredoxin"/>
    <property type="match status" value="1"/>
</dbReference>
<dbReference type="Pfam" id="PF13409">
    <property type="entry name" value="GST_N_2"/>
    <property type="match status" value="1"/>
</dbReference>
<protein>
    <recommendedName>
        <fullName evidence="2">GST N-terminal domain-containing protein</fullName>
    </recommendedName>
</protein>
<accession>A0A7R9ZN67</accession>
<dbReference type="Gene3D" id="1.20.1050.10">
    <property type="match status" value="1"/>
</dbReference>
<dbReference type="EMBL" id="HBEF01011599">
    <property type="protein sequence ID" value="CAD8335199.1"/>
    <property type="molecule type" value="Transcribed_RNA"/>
</dbReference>
<dbReference type="AlphaFoldDB" id="A0A7R9ZN67"/>
<dbReference type="PANTHER" id="PTHR44051:SF8">
    <property type="entry name" value="GLUTATHIONE S-TRANSFERASE GSTA"/>
    <property type="match status" value="1"/>
</dbReference>